<proteinExistence type="predicted"/>
<name>N9L9Y0_9GAMM</name>
<dbReference type="EMBL" id="APRL01000013">
    <property type="protein sequence ID" value="ENW93042.1"/>
    <property type="molecule type" value="Genomic_DNA"/>
</dbReference>
<sequence>MQLTHREYKDFCFTAILDGKITINEILNKKRTEVIPNQSIMWIGKKDKRLLFWLNFRLKKDYIRLNSINYSDDLYLNFTSKIDIHNEDFKKIKDKITEISTIQKQHYLIELKNEWVLRLNLTYDFEKWLSKSDKNQLAWCLEYLNEHPRFKDLGIIMSYNNNKKLTIIYILHIFDVTPFNNKEEYENIINRLKRSWNQYKFNQSEKSKDEYKIRITKKTNNLLLELCQQSNLSKEKMIEKIILDHHKALNTTQPIRNTGLVESSNIINFKDQTSRNSNLENE</sequence>
<organism evidence="1 2">
    <name type="scientific">Acinetobacter dispersus</name>
    <dbReference type="NCBI Taxonomy" id="70348"/>
    <lineage>
        <taxon>Bacteria</taxon>
        <taxon>Pseudomonadati</taxon>
        <taxon>Pseudomonadota</taxon>
        <taxon>Gammaproteobacteria</taxon>
        <taxon>Moraxellales</taxon>
        <taxon>Moraxellaceae</taxon>
        <taxon>Acinetobacter</taxon>
    </lineage>
</organism>
<protein>
    <submittedName>
        <fullName evidence="1">Uncharacterized protein</fullName>
    </submittedName>
</protein>
<dbReference type="HOGENOM" id="CLU_985630_0_0_6"/>
<evidence type="ECO:0000313" key="1">
    <source>
        <dbReference type="EMBL" id="ENW93042.1"/>
    </source>
</evidence>
<accession>N9L9Y0</accession>
<reference evidence="1 2" key="1">
    <citation type="submission" date="2013-02" db="EMBL/GenBank/DDBJ databases">
        <title>The Genome Sequence of Acinetobacter sp. ANC 4105.</title>
        <authorList>
            <consortium name="The Broad Institute Genome Sequencing Platform"/>
            <consortium name="The Broad Institute Genome Sequencing Center for Infectious Disease"/>
            <person name="Cerqueira G."/>
            <person name="Feldgarden M."/>
            <person name="Courvalin P."/>
            <person name="Perichon B."/>
            <person name="Grillot-Courvalin C."/>
            <person name="Clermont D."/>
            <person name="Rocha E."/>
            <person name="Yoon E.-J."/>
            <person name="Nemec A."/>
            <person name="Walker B."/>
            <person name="Young S.K."/>
            <person name="Zeng Q."/>
            <person name="Gargeya S."/>
            <person name="Fitzgerald M."/>
            <person name="Haas B."/>
            <person name="Abouelleil A."/>
            <person name="Alvarado L."/>
            <person name="Arachchi H.M."/>
            <person name="Berlin A.M."/>
            <person name="Chapman S.B."/>
            <person name="Dewar J."/>
            <person name="Goldberg J."/>
            <person name="Griggs A."/>
            <person name="Gujja S."/>
            <person name="Hansen M."/>
            <person name="Howarth C."/>
            <person name="Imamovic A."/>
            <person name="Larimer J."/>
            <person name="McCowan C."/>
            <person name="Murphy C."/>
            <person name="Neiman D."/>
            <person name="Pearson M."/>
            <person name="Priest M."/>
            <person name="Roberts A."/>
            <person name="Saif S."/>
            <person name="Shea T."/>
            <person name="Sisk P."/>
            <person name="Sykes S."/>
            <person name="Wortman J."/>
            <person name="Nusbaum C."/>
            <person name="Birren B."/>
        </authorList>
    </citation>
    <scope>NUCLEOTIDE SEQUENCE [LARGE SCALE GENOMIC DNA]</scope>
    <source>
        <strain evidence="1 2">ANC 4105</strain>
    </source>
</reference>
<gene>
    <name evidence="1" type="ORF">F904_02985</name>
</gene>
<dbReference type="AlphaFoldDB" id="N9L9Y0"/>
<comment type="caution">
    <text evidence="1">The sequence shown here is derived from an EMBL/GenBank/DDBJ whole genome shotgun (WGS) entry which is preliminary data.</text>
</comment>
<evidence type="ECO:0000313" key="2">
    <source>
        <dbReference type="Proteomes" id="UP000013261"/>
    </source>
</evidence>
<keyword evidence="2" id="KW-1185">Reference proteome</keyword>
<dbReference type="Proteomes" id="UP000013261">
    <property type="component" value="Unassembled WGS sequence"/>
</dbReference>
<dbReference type="PATRIC" id="fig|1217703.3.peg.2896"/>